<evidence type="ECO:0000256" key="1">
    <source>
        <dbReference type="SAM" id="MobiDB-lite"/>
    </source>
</evidence>
<proteinExistence type="predicted"/>
<comment type="caution">
    <text evidence="2">The sequence shown here is derived from an EMBL/GenBank/DDBJ whole genome shotgun (WGS) entry which is preliminary data.</text>
</comment>
<evidence type="ECO:0000313" key="3">
    <source>
        <dbReference type="Proteomes" id="UP000664940"/>
    </source>
</evidence>
<dbReference type="EMBL" id="JABVXQ010000010">
    <property type="protein sequence ID" value="KAF6088303.1"/>
    <property type="molecule type" value="Genomic_DNA"/>
</dbReference>
<protein>
    <submittedName>
        <fullName evidence="2">Uncharacterized protein</fullName>
    </submittedName>
</protein>
<sequence length="171" mass="17720">MPCENICHRSAGRNLWSDSREGGGAEQGGGGGALGAGTSPSPVTSCRAAGAGAAPQRLRPRRRCLVHLPLPLTPGPGGARLFRGHSASSLQPSLPSFLLPSFLLLLAAAAQDRRSGDELRAAASCAFIPSSLLADFPFKPLPHLRVAVLLMWKFSSVPVKMCASVCSAPVL</sequence>
<gene>
    <name evidence="2" type="ORF">HJG60_008159</name>
</gene>
<name>A0A833Z886_9CHIR</name>
<organism evidence="2 3">
    <name type="scientific">Phyllostomus discolor</name>
    <name type="common">pale spear-nosed bat</name>
    <dbReference type="NCBI Taxonomy" id="89673"/>
    <lineage>
        <taxon>Eukaryota</taxon>
        <taxon>Metazoa</taxon>
        <taxon>Chordata</taxon>
        <taxon>Craniata</taxon>
        <taxon>Vertebrata</taxon>
        <taxon>Euteleostomi</taxon>
        <taxon>Mammalia</taxon>
        <taxon>Eutheria</taxon>
        <taxon>Laurasiatheria</taxon>
        <taxon>Chiroptera</taxon>
        <taxon>Yangochiroptera</taxon>
        <taxon>Phyllostomidae</taxon>
        <taxon>Phyllostominae</taxon>
        <taxon>Phyllostomus</taxon>
    </lineage>
</organism>
<reference evidence="2 3" key="1">
    <citation type="journal article" date="2020" name="Nature">
        <title>Six reference-quality genomes reveal evolution of bat adaptations.</title>
        <authorList>
            <person name="Jebb D."/>
            <person name="Huang Z."/>
            <person name="Pippel M."/>
            <person name="Hughes G.M."/>
            <person name="Lavrichenko K."/>
            <person name="Devanna P."/>
            <person name="Winkler S."/>
            <person name="Jermiin L.S."/>
            <person name="Skirmuntt E.C."/>
            <person name="Katzourakis A."/>
            <person name="Burkitt-Gray L."/>
            <person name="Ray D.A."/>
            <person name="Sullivan K.A.M."/>
            <person name="Roscito J.G."/>
            <person name="Kirilenko B.M."/>
            <person name="Davalos L.M."/>
            <person name="Corthals A.P."/>
            <person name="Power M.L."/>
            <person name="Jones G."/>
            <person name="Ransome R.D."/>
            <person name="Dechmann D.K.N."/>
            <person name="Locatelli A.G."/>
            <person name="Puechmaille S.J."/>
            <person name="Fedrigo O."/>
            <person name="Jarvis E.D."/>
            <person name="Hiller M."/>
            <person name="Vernes S.C."/>
            <person name="Myers E.W."/>
            <person name="Teeling E.C."/>
        </authorList>
    </citation>
    <scope>NUCLEOTIDE SEQUENCE [LARGE SCALE GENOMIC DNA]</scope>
    <source>
        <strain evidence="2">Bat1K_MPI-CBG_1</strain>
    </source>
</reference>
<dbReference type="Proteomes" id="UP000664940">
    <property type="component" value="Unassembled WGS sequence"/>
</dbReference>
<feature type="region of interest" description="Disordered" evidence="1">
    <location>
        <begin position="17"/>
        <end position="54"/>
    </location>
</feature>
<evidence type="ECO:0000313" key="2">
    <source>
        <dbReference type="EMBL" id="KAF6088303.1"/>
    </source>
</evidence>
<feature type="compositionally biased region" description="Gly residues" evidence="1">
    <location>
        <begin position="24"/>
        <end position="35"/>
    </location>
</feature>
<accession>A0A833Z886</accession>
<dbReference type="AlphaFoldDB" id="A0A833Z886"/>